<keyword evidence="1" id="KW-0547">Nucleotide-binding</keyword>
<evidence type="ECO:0000313" key="2">
    <source>
        <dbReference type="EnsemblMetazoa" id="ASIC017060-PA"/>
    </source>
</evidence>
<proteinExistence type="predicted"/>
<protein>
    <submittedName>
        <fullName evidence="1 2">ABC transporter ATP-binding protein</fullName>
    </submittedName>
</protein>
<accession>A0A084WFQ4</accession>
<evidence type="ECO:0000313" key="1">
    <source>
        <dbReference type="EMBL" id="KFB49048.1"/>
    </source>
</evidence>
<sequence>MSENELDKTLAHAIQPHDKVHRATSPQQLQSQFPNLEAAVHYQSNIDPNPAGIRQNYYRIPRNFQPPQSTTNKDGPRVCTSLPLYLTKVFRISNIIELTISTGFDTEETSGPPLECNIGHRMRQPIFVSRHCRQDAPRCVSSSACRKKLLLLRPAAADGLLMSFKLR</sequence>
<dbReference type="EnsemblMetazoa" id="ASIC017060-RA">
    <property type="protein sequence ID" value="ASIC017060-PA"/>
    <property type="gene ID" value="ASIC017060"/>
</dbReference>
<reference evidence="1 3" key="1">
    <citation type="journal article" date="2014" name="BMC Genomics">
        <title>Genome sequence of Anopheles sinensis provides insight into genetics basis of mosquito competence for malaria parasites.</title>
        <authorList>
            <person name="Zhou D."/>
            <person name="Zhang D."/>
            <person name="Ding G."/>
            <person name="Shi L."/>
            <person name="Hou Q."/>
            <person name="Ye Y."/>
            <person name="Xu Y."/>
            <person name="Zhou H."/>
            <person name="Xiong C."/>
            <person name="Li S."/>
            <person name="Yu J."/>
            <person name="Hong S."/>
            <person name="Yu X."/>
            <person name="Zou P."/>
            <person name="Chen C."/>
            <person name="Chang X."/>
            <person name="Wang W."/>
            <person name="Lv Y."/>
            <person name="Sun Y."/>
            <person name="Ma L."/>
            <person name="Shen B."/>
            <person name="Zhu C."/>
        </authorList>
    </citation>
    <scope>NUCLEOTIDE SEQUENCE [LARGE SCALE GENOMIC DNA]</scope>
</reference>
<keyword evidence="3" id="KW-1185">Reference proteome</keyword>
<dbReference type="EMBL" id="KE525342">
    <property type="protein sequence ID" value="KFB49048.1"/>
    <property type="molecule type" value="Genomic_DNA"/>
</dbReference>
<reference evidence="2" key="2">
    <citation type="submission" date="2020-05" db="UniProtKB">
        <authorList>
            <consortium name="EnsemblMetazoa"/>
        </authorList>
    </citation>
    <scope>IDENTIFICATION</scope>
</reference>
<dbReference type="EMBL" id="ATLV01023388">
    <property type="status" value="NOT_ANNOTATED_CDS"/>
    <property type="molecule type" value="Genomic_DNA"/>
</dbReference>
<keyword evidence="1" id="KW-0067">ATP-binding</keyword>
<gene>
    <name evidence="1" type="ORF">ZHAS_00017060</name>
</gene>
<dbReference type="VEuPathDB" id="VectorBase:ASIC017060"/>
<dbReference type="GO" id="GO:0005524">
    <property type="term" value="F:ATP binding"/>
    <property type="evidence" value="ECO:0007669"/>
    <property type="project" value="UniProtKB-KW"/>
</dbReference>
<evidence type="ECO:0000313" key="3">
    <source>
        <dbReference type="Proteomes" id="UP000030765"/>
    </source>
</evidence>
<dbReference type="Proteomes" id="UP000030765">
    <property type="component" value="Unassembled WGS sequence"/>
</dbReference>
<name>A0A084WFQ4_ANOSI</name>
<organism evidence="1">
    <name type="scientific">Anopheles sinensis</name>
    <name type="common">Mosquito</name>
    <dbReference type="NCBI Taxonomy" id="74873"/>
    <lineage>
        <taxon>Eukaryota</taxon>
        <taxon>Metazoa</taxon>
        <taxon>Ecdysozoa</taxon>
        <taxon>Arthropoda</taxon>
        <taxon>Hexapoda</taxon>
        <taxon>Insecta</taxon>
        <taxon>Pterygota</taxon>
        <taxon>Neoptera</taxon>
        <taxon>Endopterygota</taxon>
        <taxon>Diptera</taxon>
        <taxon>Nematocera</taxon>
        <taxon>Culicoidea</taxon>
        <taxon>Culicidae</taxon>
        <taxon>Anophelinae</taxon>
        <taxon>Anopheles</taxon>
    </lineage>
</organism>
<dbReference type="AlphaFoldDB" id="A0A084WFQ4"/>